<evidence type="ECO:0000256" key="6">
    <source>
        <dbReference type="ARBA" id="ARBA00023295"/>
    </source>
</evidence>
<dbReference type="SMART" id="SM00813">
    <property type="entry name" value="Alpha-L-AF_C"/>
    <property type="match status" value="1"/>
</dbReference>
<dbReference type="InterPro" id="IPR013780">
    <property type="entry name" value="Glyco_hydro_b"/>
</dbReference>
<dbReference type="GeneID" id="23797606"/>
<organism evidence="9 10">
    <name type="scientific">Halorhabdus tiamatea SARL4B</name>
    <dbReference type="NCBI Taxonomy" id="1033806"/>
    <lineage>
        <taxon>Archaea</taxon>
        <taxon>Methanobacteriati</taxon>
        <taxon>Methanobacteriota</taxon>
        <taxon>Stenosarchaea group</taxon>
        <taxon>Halobacteria</taxon>
        <taxon>Halobacteriales</taxon>
        <taxon>Haloarculaceae</taxon>
        <taxon>Halorhabdus</taxon>
    </lineage>
</organism>
<evidence type="ECO:0000256" key="4">
    <source>
        <dbReference type="ARBA" id="ARBA00022801"/>
    </source>
</evidence>
<dbReference type="PANTHER" id="PTHR43576:SF2">
    <property type="entry name" value="INTRACELLULAR EXO-ALPHA-L-ARABINOFURANOSIDASE 2"/>
    <property type="match status" value="1"/>
</dbReference>
<dbReference type="eggNOG" id="arCOG10185">
    <property type="taxonomic scope" value="Archaea"/>
</dbReference>
<dbReference type="OrthoDB" id="275154at2157"/>
<dbReference type="InterPro" id="IPR010720">
    <property type="entry name" value="Alpha-L-AF_C"/>
</dbReference>
<dbReference type="Gene3D" id="2.60.40.1180">
    <property type="entry name" value="Golgi alpha-mannosidase II"/>
    <property type="match status" value="1"/>
</dbReference>
<dbReference type="PANTHER" id="PTHR43576">
    <property type="entry name" value="ALPHA-L-ARABINOFURANOSIDASE C-RELATED"/>
    <property type="match status" value="1"/>
</dbReference>
<geneLocation type="plasmid" evidence="8 11">
    <name>pHTIA</name>
</geneLocation>
<dbReference type="SUPFAM" id="SSF51445">
    <property type="entry name" value="(Trans)glycosidases"/>
    <property type="match status" value="1"/>
</dbReference>
<dbReference type="GO" id="GO:0046373">
    <property type="term" value="P:L-arabinose metabolic process"/>
    <property type="evidence" value="ECO:0007669"/>
    <property type="project" value="InterPro"/>
</dbReference>
<gene>
    <name evidence="9" type="ORF">HLRTI_002409</name>
    <name evidence="8" type="ORF">HTIA_p2906</name>
</gene>
<evidence type="ECO:0000256" key="1">
    <source>
        <dbReference type="ARBA" id="ARBA00001462"/>
    </source>
</evidence>
<keyword evidence="4 9" id="KW-0378">Hydrolase</keyword>
<reference evidence="8 11" key="3">
    <citation type="journal article" date="2014" name="Environ. Microbiol.">
        <title>Halorhabdus tiamatea: proteogenomics and glycosidase activity measurements identify the first cultivated euryarchaeon from a deep-sea anoxic brine lake as potential polysaccharide degrader.</title>
        <authorList>
            <person name="Werner J."/>
            <person name="Ferrer M."/>
            <person name="Michel G."/>
            <person name="Mann A.J."/>
            <person name="Huang S."/>
            <person name="Juarez S."/>
            <person name="Ciordia S."/>
            <person name="Albar J.P."/>
            <person name="Alcaide M."/>
            <person name="La Cono V."/>
            <person name="Yakimov M.M."/>
            <person name="Antunes A."/>
            <person name="Taborda M."/>
            <person name="Da Costa M.S."/>
            <person name="Amann R.I."/>
            <person name="Gloeckner F.O."/>
            <person name="Golyshina O.V."/>
            <person name="Golyshin P.N."/>
            <person name="Teeling H."/>
        </authorList>
    </citation>
    <scope>NUCLEOTIDE SEQUENCE [LARGE SCALE GENOMIC DNA]</scope>
    <source>
        <strain evidence="11">SARL4B</strain>
        <strain evidence="8">Type strain: SARL4B</strain>
        <plasmid evidence="8">pHTIA</plasmid>
    </source>
</reference>
<evidence type="ECO:0000256" key="3">
    <source>
        <dbReference type="ARBA" id="ARBA00012670"/>
    </source>
</evidence>
<dbReference type="InterPro" id="IPR055235">
    <property type="entry name" value="ASD1_cat"/>
</dbReference>
<comment type="similarity">
    <text evidence="2">Belongs to the glycosyl hydrolase 51 family.</text>
</comment>
<feature type="domain" description="Alpha-L-arabinofuranosidase C-terminal" evidence="7">
    <location>
        <begin position="307"/>
        <end position="505"/>
    </location>
</feature>
<dbReference type="Gene3D" id="3.20.20.80">
    <property type="entry name" value="Glycosidases"/>
    <property type="match status" value="1"/>
</dbReference>
<evidence type="ECO:0000313" key="9">
    <source>
        <dbReference type="EMBL" id="ERJ05599.1"/>
    </source>
</evidence>
<evidence type="ECO:0000313" key="8">
    <source>
        <dbReference type="EMBL" id="CCQ35008.1"/>
    </source>
</evidence>
<evidence type="ECO:0000313" key="10">
    <source>
        <dbReference type="Proteomes" id="UP000003861"/>
    </source>
</evidence>
<dbReference type="SUPFAM" id="SSF51011">
    <property type="entry name" value="Glycosyl hydrolase domain"/>
    <property type="match status" value="1"/>
</dbReference>
<keyword evidence="11" id="KW-1185">Reference proteome</keyword>
<keyword evidence="5" id="KW-0119">Carbohydrate metabolism</keyword>
<sequence length="513" mass="57145">MDAAIYVSRHAPIDRIDPNVYGHLTEHLGRCIYGGVWVGEDDRVPTEDGIRMDTVELLRNLDAPVLRWPGGCFADDYHWKDGIGPREERPRQRNMWWAQGRENRPEESNAFGTESFMRLCDLLDAEPYLAVNVGSGDPEEGVDWAEYCNYDGDTEMTRLRAENGSEEPHDVTYWGVGNENWGCGGRYSPQLYAEEFRRFANYLKGFDRVMSDGSMELVACGHVTDDWNRQFLEHLEKCVSFGQGSVYDLLDHLSVHRYYYAGGDTDFSTEQYYRMLARAARIGEDVDRAAEALEMFAPGSNAGIIVDEWGVWHPEAVFANGLEQENTVRDALAAASVLDDLNERADVVAMANIAQTVNVLQCLVQTDEEDAWPTPTYQVFDLYKAHMGGTALRTTVEADVHTVESRSDEFGPQDTHDVPLVSASASETDERVRITLSNRALDAVSSTTVAMDVADATVVDSEVLFAGKETDDYSTKDNAESFEPSTIAVENHGDGTFAFDVPASSVVGLTVER</sequence>
<comment type="catalytic activity">
    <reaction evidence="1">
        <text>Hydrolysis of terminal non-reducing alpha-L-arabinofuranoside residues in alpha-L-arabinosides.</text>
        <dbReference type="EC" id="3.2.1.55"/>
    </reaction>
</comment>
<evidence type="ECO:0000256" key="5">
    <source>
        <dbReference type="ARBA" id="ARBA00023277"/>
    </source>
</evidence>
<accession>F7PHL8</accession>
<dbReference type="Pfam" id="PF06964">
    <property type="entry name" value="Alpha-L-AF_C"/>
    <property type="match status" value="1"/>
</dbReference>
<dbReference type="EMBL" id="HF571521">
    <property type="protein sequence ID" value="CCQ35008.1"/>
    <property type="molecule type" value="Genomic_DNA"/>
</dbReference>
<dbReference type="RefSeq" id="WP_008524934.1">
    <property type="nucleotide sequence ID" value="NC_021913.1"/>
</dbReference>
<dbReference type="Proteomes" id="UP000015381">
    <property type="component" value="Plasmid pHTIA"/>
</dbReference>
<dbReference type="EMBL" id="AFNT02000029">
    <property type="protein sequence ID" value="ERJ05599.1"/>
    <property type="molecule type" value="Genomic_DNA"/>
</dbReference>
<reference evidence="9 10" key="2">
    <citation type="journal article" date="2013" name="PLoS ONE">
        <title>INDIGO - INtegrated Data Warehouse of MIcrobial GenOmes with Examples from the Red Sea Extremophiles.</title>
        <authorList>
            <person name="Alam I."/>
            <person name="Antunes A."/>
            <person name="Kamau A.A."/>
            <person name="Ba Alawi W."/>
            <person name="Kalkatawi M."/>
            <person name="Stingl U."/>
            <person name="Bajic V.B."/>
        </authorList>
    </citation>
    <scope>NUCLEOTIDE SEQUENCE [LARGE SCALE GENOMIC DNA]</scope>
    <source>
        <strain evidence="9 10">SARL4B</strain>
    </source>
</reference>
<dbReference type="GO" id="GO:0046556">
    <property type="term" value="F:alpha-L-arabinofuranosidase activity"/>
    <property type="evidence" value="ECO:0007669"/>
    <property type="project" value="UniProtKB-EC"/>
</dbReference>
<dbReference type="Pfam" id="PF22848">
    <property type="entry name" value="ASD1_dom"/>
    <property type="match status" value="1"/>
</dbReference>
<reference evidence="9 10" key="1">
    <citation type="journal article" date="2011" name="J. Bacteriol.">
        <title>Genome sequence of Halorhabdus tiamatea, the first archaeon isolated from a deep-sea anoxic brine lake.</title>
        <authorList>
            <person name="Antunes A."/>
            <person name="Alam I."/>
            <person name="Bajic V.B."/>
            <person name="Stingl U."/>
        </authorList>
    </citation>
    <scope>NUCLEOTIDE SEQUENCE [LARGE SCALE GENOMIC DNA]</scope>
    <source>
        <strain evidence="9 10">SARL4B</strain>
    </source>
</reference>
<keyword evidence="6 9" id="KW-0326">Glycosidase</keyword>
<dbReference type="Proteomes" id="UP000003861">
    <property type="component" value="Unassembled WGS sequence"/>
</dbReference>
<dbReference type="HOGENOM" id="CLU_017810_2_0_2"/>
<dbReference type="PATRIC" id="fig|1033806.12.peg.2897"/>
<evidence type="ECO:0000256" key="2">
    <source>
        <dbReference type="ARBA" id="ARBA00007186"/>
    </source>
</evidence>
<dbReference type="KEGG" id="hti:HTIA_p2906"/>
<protein>
    <recommendedName>
        <fullName evidence="3">non-reducing end alpha-L-arabinofuranosidase</fullName>
        <ecNumber evidence="3">3.2.1.55</ecNumber>
    </recommendedName>
</protein>
<keyword evidence="8" id="KW-0614">Plasmid</keyword>
<dbReference type="GO" id="GO:0000272">
    <property type="term" value="P:polysaccharide catabolic process"/>
    <property type="evidence" value="ECO:0007669"/>
    <property type="project" value="TreeGrafter"/>
</dbReference>
<dbReference type="AlphaFoldDB" id="F7PHL8"/>
<name>F7PHL8_9EURY</name>
<proteinExistence type="inferred from homology"/>
<evidence type="ECO:0000313" key="11">
    <source>
        <dbReference type="Proteomes" id="UP000015381"/>
    </source>
</evidence>
<evidence type="ECO:0000259" key="7">
    <source>
        <dbReference type="SMART" id="SM00813"/>
    </source>
</evidence>
<dbReference type="InterPro" id="IPR017853">
    <property type="entry name" value="GH"/>
</dbReference>
<dbReference type="EC" id="3.2.1.55" evidence="3"/>